<keyword evidence="5 7" id="KW-0732">Signal</keyword>
<evidence type="ECO:0000313" key="9">
    <source>
        <dbReference type="Proteomes" id="UP001438953"/>
    </source>
</evidence>
<dbReference type="InterPro" id="IPR006128">
    <property type="entry name" value="Lipoprotein_PsaA-like"/>
</dbReference>
<dbReference type="PANTHER" id="PTHR42953:SF1">
    <property type="entry name" value="METAL-BINDING PROTEIN HI_0362-RELATED"/>
    <property type="match status" value="1"/>
</dbReference>
<comment type="similarity">
    <text evidence="2 6">Belongs to the bacterial solute-binding protein 9 family.</text>
</comment>
<accession>A0ABV1SJ58</accession>
<evidence type="ECO:0000256" key="4">
    <source>
        <dbReference type="ARBA" id="ARBA00022723"/>
    </source>
</evidence>
<dbReference type="InterPro" id="IPR050492">
    <property type="entry name" value="Bact_metal-bind_prot9"/>
</dbReference>
<evidence type="ECO:0000256" key="2">
    <source>
        <dbReference type="ARBA" id="ARBA00011028"/>
    </source>
</evidence>
<dbReference type="SUPFAM" id="SSF53807">
    <property type="entry name" value="Helical backbone' metal receptor"/>
    <property type="match status" value="1"/>
</dbReference>
<dbReference type="PANTHER" id="PTHR42953">
    <property type="entry name" value="HIGH-AFFINITY ZINC UPTAKE SYSTEM PROTEIN ZNUA-RELATED"/>
    <property type="match status" value="1"/>
</dbReference>
<dbReference type="Proteomes" id="UP001438953">
    <property type="component" value="Unassembled WGS sequence"/>
</dbReference>
<dbReference type="PRINTS" id="PR00691">
    <property type="entry name" value="ADHESINB"/>
</dbReference>
<comment type="caution">
    <text evidence="8">The sequence shown here is derived from an EMBL/GenBank/DDBJ whole genome shotgun (WGS) entry which is preliminary data.</text>
</comment>
<dbReference type="RefSeq" id="WP_350938026.1">
    <property type="nucleotide sequence ID" value="NZ_JAYWLC010000012.1"/>
</dbReference>
<dbReference type="PRINTS" id="PR00690">
    <property type="entry name" value="ADHESNFAMILY"/>
</dbReference>
<proteinExistence type="inferred from homology"/>
<feature type="chain" id="PRO_5045807218" evidence="7">
    <location>
        <begin position="25"/>
        <end position="297"/>
    </location>
</feature>
<dbReference type="Pfam" id="PF01297">
    <property type="entry name" value="ZnuA"/>
    <property type="match status" value="1"/>
</dbReference>
<evidence type="ECO:0000256" key="1">
    <source>
        <dbReference type="ARBA" id="ARBA00004196"/>
    </source>
</evidence>
<gene>
    <name evidence="8" type="ORF">VSX56_14170</name>
</gene>
<comment type="subcellular location">
    <subcellularLocation>
        <location evidence="1">Cell envelope</location>
    </subcellularLocation>
</comment>
<organism evidence="8 9">
    <name type="scientific">Thioclava kandeliae</name>
    <dbReference type="NCBI Taxonomy" id="3070818"/>
    <lineage>
        <taxon>Bacteria</taxon>
        <taxon>Pseudomonadati</taxon>
        <taxon>Pseudomonadota</taxon>
        <taxon>Alphaproteobacteria</taxon>
        <taxon>Rhodobacterales</taxon>
        <taxon>Paracoccaceae</taxon>
        <taxon>Thioclava</taxon>
    </lineage>
</organism>
<reference evidence="8 9" key="1">
    <citation type="submission" date="2024-01" db="EMBL/GenBank/DDBJ databases">
        <authorList>
            <person name="Deng Y."/>
            <person name="Su J."/>
        </authorList>
    </citation>
    <scope>NUCLEOTIDE SEQUENCE [LARGE SCALE GENOMIC DNA]</scope>
    <source>
        <strain evidence="8 9">CPCC 100088</strain>
    </source>
</reference>
<evidence type="ECO:0000256" key="7">
    <source>
        <dbReference type="SAM" id="SignalP"/>
    </source>
</evidence>
<dbReference type="InterPro" id="IPR006127">
    <property type="entry name" value="ZnuA-like"/>
</dbReference>
<sequence>MTHLFRPTLSALAITVATIGAAHADTINVVASFSVLGDVVKNVGGAHVTVRNLVPANGDPHDYSPTPEDAKALKAAPVTFLSGEGLETWFKRLAKASGTDKEPVIVSEGIKTHMFDEDGKQVTDPHVWNSIPNVMIWVDNIEMALTSADPADAAGFKANAARYKDQLRALDGKIREEIGETPTGKRQILTSHDAFGYFGEAYGVTFLAPQGVSTETEASAADVARMIDQIKADGVKTYFVENSNDPRLVKQIAEATGAQPGGELYPESLSGSDGPAPTYLDLMRYNADQIATAISQK</sequence>
<evidence type="ECO:0000313" key="8">
    <source>
        <dbReference type="EMBL" id="MER5172920.1"/>
    </source>
</evidence>
<keyword evidence="9" id="KW-1185">Reference proteome</keyword>
<protein>
    <submittedName>
        <fullName evidence="8">Zinc ABC transporter substrate-binding protein</fullName>
    </submittedName>
</protein>
<name>A0ABV1SJ58_9RHOB</name>
<feature type="signal peptide" evidence="7">
    <location>
        <begin position="1"/>
        <end position="24"/>
    </location>
</feature>
<evidence type="ECO:0000256" key="6">
    <source>
        <dbReference type="RuleBase" id="RU003512"/>
    </source>
</evidence>
<evidence type="ECO:0000256" key="5">
    <source>
        <dbReference type="ARBA" id="ARBA00022729"/>
    </source>
</evidence>
<dbReference type="EMBL" id="JAYWLC010000012">
    <property type="protein sequence ID" value="MER5172920.1"/>
    <property type="molecule type" value="Genomic_DNA"/>
</dbReference>
<evidence type="ECO:0000256" key="3">
    <source>
        <dbReference type="ARBA" id="ARBA00022448"/>
    </source>
</evidence>
<keyword evidence="4" id="KW-0479">Metal-binding</keyword>
<dbReference type="Gene3D" id="3.40.50.1980">
    <property type="entry name" value="Nitrogenase molybdenum iron protein domain"/>
    <property type="match status" value="2"/>
</dbReference>
<reference evidence="8 9" key="2">
    <citation type="submission" date="2024-06" db="EMBL/GenBank/DDBJ databases">
        <title>Thioclava kandeliae sp. nov. from a rhizosphere soil sample of Kandelia candel in a mangrove.</title>
        <authorList>
            <person name="Mu T."/>
        </authorList>
    </citation>
    <scope>NUCLEOTIDE SEQUENCE [LARGE SCALE GENOMIC DNA]</scope>
    <source>
        <strain evidence="8 9">CPCC 100088</strain>
    </source>
</reference>
<dbReference type="InterPro" id="IPR006129">
    <property type="entry name" value="AdhesinB"/>
</dbReference>
<keyword evidence="3 6" id="KW-0813">Transport</keyword>